<evidence type="ECO:0000256" key="20">
    <source>
        <dbReference type="ARBA" id="ARBA00044924"/>
    </source>
</evidence>
<feature type="transmembrane region" description="Helical" evidence="25">
    <location>
        <begin position="166"/>
        <end position="186"/>
    </location>
</feature>
<dbReference type="Proteomes" id="UP000054075">
    <property type="component" value="Unassembled WGS sequence"/>
</dbReference>
<evidence type="ECO:0000256" key="19">
    <source>
        <dbReference type="ARBA" id="ARBA00044919"/>
    </source>
</evidence>
<comment type="catalytic activity">
    <reaction evidence="13">
        <text>L-alpha-aminoacyl-L-lysine(out) = L-alpha-aminoacyl-L-lysine(in)</text>
        <dbReference type="Rhea" id="RHEA:79383"/>
        <dbReference type="ChEBI" id="CHEBI:229966"/>
    </reaction>
</comment>
<comment type="catalytic activity">
    <reaction evidence="10">
        <text>L-alpha-aminoacyl-L-arginine(out) = L-alpha-aminoacyl-L-arginine(in)</text>
        <dbReference type="Rhea" id="RHEA:79367"/>
        <dbReference type="ChEBI" id="CHEBI:229968"/>
    </reaction>
</comment>
<evidence type="ECO:0000256" key="14">
    <source>
        <dbReference type="ARBA" id="ARBA00044898"/>
    </source>
</evidence>
<dbReference type="Pfam" id="PF07690">
    <property type="entry name" value="MFS_1"/>
    <property type="match status" value="1"/>
</dbReference>
<evidence type="ECO:0000256" key="1">
    <source>
        <dbReference type="ARBA" id="ARBA00004155"/>
    </source>
</evidence>
<evidence type="ECO:0000256" key="5">
    <source>
        <dbReference type="ARBA" id="ARBA00022989"/>
    </source>
</evidence>
<dbReference type="EMBL" id="AAQJ02000001">
    <property type="protein sequence ID" value="EDP45868.1"/>
    <property type="molecule type" value="Genomic_DNA"/>
</dbReference>
<evidence type="ECO:0000256" key="16">
    <source>
        <dbReference type="ARBA" id="ARBA00044900"/>
    </source>
</evidence>
<proteinExistence type="inferred from homology"/>
<comment type="catalytic activity">
    <reaction evidence="20">
        <text>L-lysyl-glycine(out) = L-lysyl-glycine(in)</text>
        <dbReference type="Rhea" id="RHEA:79407"/>
        <dbReference type="ChEBI" id="CHEBI:191202"/>
    </reaction>
</comment>
<evidence type="ECO:0000313" key="28">
    <source>
        <dbReference type="Proteomes" id="UP000054075"/>
    </source>
</evidence>
<feature type="transmembrane region" description="Helical" evidence="25">
    <location>
        <begin position="79"/>
        <end position="97"/>
    </location>
</feature>
<comment type="catalytic activity">
    <reaction evidence="12">
        <text>L-lysyl-L-alpha-amino acid(out) = L-lysyl-L-alpha-amino acid(in)</text>
        <dbReference type="Rhea" id="RHEA:79387"/>
        <dbReference type="ChEBI" id="CHEBI:229965"/>
    </reaction>
</comment>
<comment type="catalytic activity">
    <reaction evidence="15">
        <text>L-arginyl-L-alpha-amino acid(out) = L-arginyl-L-alpha-amino acid(in)</text>
        <dbReference type="Rhea" id="RHEA:79371"/>
        <dbReference type="ChEBI" id="CHEBI:84315"/>
    </reaction>
</comment>
<evidence type="ECO:0000256" key="11">
    <source>
        <dbReference type="ARBA" id="ARBA00044884"/>
    </source>
</evidence>
<comment type="caution">
    <text evidence="27">The sequence shown here is derived from an EMBL/GenBank/DDBJ whole genome shotgun (WGS) entry which is preliminary data.</text>
</comment>
<evidence type="ECO:0000256" key="23">
    <source>
        <dbReference type="ARBA" id="ARBA00045709"/>
    </source>
</evidence>
<dbReference type="AlphaFoldDB" id="A8PNH0"/>
<evidence type="ECO:0000256" key="8">
    <source>
        <dbReference type="ARBA" id="ARBA00044876"/>
    </source>
</evidence>
<keyword evidence="3" id="KW-0813">Transport</keyword>
<evidence type="ECO:0000256" key="4">
    <source>
        <dbReference type="ARBA" id="ARBA00022692"/>
    </source>
</evidence>
<comment type="catalytic activity">
    <reaction evidence="19">
        <text>L-alanyl-L-lysine(out) = L-alanyl-L-lysine(in)</text>
        <dbReference type="Rhea" id="RHEA:79415"/>
        <dbReference type="ChEBI" id="CHEBI:192470"/>
    </reaction>
</comment>
<evidence type="ECO:0000256" key="24">
    <source>
        <dbReference type="ARBA" id="ARBA00046376"/>
    </source>
</evidence>
<organism evidence="27 28">
    <name type="scientific">Rickettsiella grylli</name>
    <dbReference type="NCBI Taxonomy" id="59196"/>
    <lineage>
        <taxon>Bacteria</taxon>
        <taxon>Pseudomonadati</taxon>
        <taxon>Pseudomonadota</taxon>
        <taxon>Gammaproteobacteria</taxon>
        <taxon>Legionellales</taxon>
        <taxon>Coxiellaceae</taxon>
        <taxon>Rickettsiella</taxon>
    </lineage>
</organism>
<evidence type="ECO:0000256" key="13">
    <source>
        <dbReference type="ARBA" id="ARBA00044893"/>
    </source>
</evidence>
<evidence type="ECO:0000256" key="25">
    <source>
        <dbReference type="SAM" id="Phobius"/>
    </source>
</evidence>
<comment type="subunit">
    <text evidence="24">Homodimer. Interacts with lysosomal protein GLMP (via lumenal domain); the interaction starts while both proteins are still in the endoplasmic reticulum and is required for stabilization of MFSD1 in lysosomes but has no direct effect on its targeting to lysosomes or transporter activity.</text>
</comment>
<comment type="catalytic activity">
    <reaction evidence="18">
        <text>L-histidyl-L-alpha-amino acid(out) = L-histidyl-L-alpha-amino acid(in)</text>
        <dbReference type="Rhea" id="RHEA:79379"/>
        <dbReference type="ChEBI" id="CHEBI:229964"/>
    </reaction>
</comment>
<dbReference type="GO" id="GO:0022857">
    <property type="term" value="F:transmembrane transporter activity"/>
    <property type="evidence" value="ECO:0007669"/>
    <property type="project" value="InterPro"/>
</dbReference>
<keyword evidence="6 25" id="KW-0472">Membrane</keyword>
<evidence type="ECO:0000256" key="18">
    <source>
        <dbReference type="ARBA" id="ARBA00044912"/>
    </source>
</evidence>
<dbReference type="Gene3D" id="1.20.1250.20">
    <property type="entry name" value="MFS general substrate transporter like domains"/>
    <property type="match status" value="2"/>
</dbReference>
<dbReference type="InterPro" id="IPR036259">
    <property type="entry name" value="MFS_trans_sf"/>
</dbReference>
<dbReference type="InterPro" id="IPR011701">
    <property type="entry name" value="MFS"/>
</dbReference>
<feature type="transmembrane region" description="Helical" evidence="25">
    <location>
        <begin position="38"/>
        <end position="58"/>
    </location>
</feature>
<feature type="transmembrane region" description="Helical" evidence="25">
    <location>
        <begin position="344"/>
        <end position="364"/>
    </location>
</feature>
<reference evidence="27" key="2">
    <citation type="submission" date="2007-10" db="EMBL/GenBank/DDBJ databases">
        <authorList>
            <person name="Myers G.S."/>
        </authorList>
    </citation>
    <scope>NUCLEOTIDE SEQUENCE [LARGE SCALE GENOMIC DNA]</scope>
</reference>
<dbReference type="GO" id="GO:0005765">
    <property type="term" value="C:lysosomal membrane"/>
    <property type="evidence" value="ECO:0007669"/>
    <property type="project" value="UniProtKB-SubCell"/>
</dbReference>
<keyword evidence="5 25" id="KW-1133">Transmembrane helix</keyword>
<comment type="catalytic activity">
    <reaction evidence="8">
        <text>L-lysyl-L-alanine(out) = L-lysyl-L-alanine(in)</text>
        <dbReference type="Rhea" id="RHEA:79399"/>
        <dbReference type="ChEBI" id="CHEBI:229954"/>
    </reaction>
</comment>
<dbReference type="InterPro" id="IPR052187">
    <property type="entry name" value="MFSD1"/>
</dbReference>
<evidence type="ECO:0000256" key="15">
    <source>
        <dbReference type="ARBA" id="ARBA00044899"/>
    </source>
</evidence>
<evidence type="ECO:0000256" key="10">
    <source>
        <dbReference type="ARBA" id="ARBA00044881"/>
    </source>
</evidence>
<dbReference type="PANTHER" id="PTHR23512">
    <property type="entry name" value="MAJOR FACILITATOR SUPERFAMILY DOMAIN-CONTAINING PROTEIN 1"/>
    <property type="match status" value="1"/>
</dbReference>
<feature type="domain" description="Major facilitator superfamily (MFS) profile" evidence="26">
    <location>
        <begin position="10"/>
        <end position="418"/>
    </location>
</feature>
<protein>
    <recommendedName>
        <fullName evidence="21">Lysosomal dipeptide transporter MFSD1</fullName>
    </recommendedName>
    <alternativeName>
        <fullName evidence="22">Major facilitator superfamily domain-containing protein 1</fullName>
    </alternativeName>
</protein>
<comment type="subcellular location">
    <subcellularLocation>
        <location evidence="1">Lysosome membrane</location>
        <topology evidence="1">Multi-pass membrane protein</topology>
    </subcellularLocation>
</comment>
<gene>
    <name evidence="27" type="ORF">RICGR_1001</name>
</gene>
<feature type="transmembrane region" description="Helical" evidence="25">
    <location>
        <begin position="260"/>
        <end position="279"/>
    </location>
</feature>
<comment type="similarity">
    <text evidence="2">Belongs to the major facilitator superfamily.</text>
</comment>
<evidence type="ECO:0000256" key="22">
    <source>
        <dbReference type="ARBA" id="ARBA00045018"/>
    </source>
</evidence>
<evidence type="ECO:0000256" key="9">
    <source>
        <dbReference type="ARBA" id="ARBA00044878"/>
    </source>
</evidence>
<comment type="catalytic activity">
    <reaction evidence="9">
        <text>L-histidyl-glycine(out) = L-histidyl-glycine(in)</text>
        <dbReference type="Rhea" id="RHEA:79395"/>
        <dbReference type="ChEBI" id="CHEBI:229957"/>
    </reaction>
</comment>
<feature type="transmembrane region" description="Helical" evidence="25">
    <location>
        <begin position="392"/>
        <end position="413"/>
    </location>
</feature>
<keyword evidence="7" id="KW-0458">Lysosome</keyword>
<evidence type="ECO:0000256" key="17">
    <source>
        <dbReference type="ARBA" id="ARBA00044903"/>
    </source>
</evidence>
<evidence type="ECO:0000256" key="3">
    <source>
        <dbReference type="ARBA" id="ARBA00022448"/>
    </source>
</evidence>
<comment type="catalytic activity">
    <reaction evidence="14">
        <text>L-aspartyl-L-lysine(out) = L-aspartyl-L-lysine(in)</text>
        <dbReference type="Rhea" id="RHEA:79411"/>
        <dbReference type="ChEBI" id="CHEBI:229953"/>
    </reaction>
</comment>
<reference evidence="27" key="1">
    <citation type="submission" date="2006-04" db="EMBL/GenBank/DDBJ databases">
        <authorList>
            <person name="Seshadri R."/>
            <person name="Federici B.A."/>
        </authorList>
    </citation>
    <scope>NUCLEOTIDE SEQUENCE [LARGE SCALE GENOMIC DNA]</scope>
</reference>
<name>A8PNH0_9COXI</name>
<evidence type="ECO:0000256" key="7">
    <source>
        <dbReference type="ARBA" id="ARBA00023228"/>
    </source>
</evidence>
<comment type="function">
    <text evidence="23">Lysosomal dipeptide uniporter that selectively exports lysine, arginine or histidine-containing dipeptides with a net positive charge from the lysosome lumen into the cytosol. Could play a role in a specific type of protein O-glycosylation indirectly regulating macrophages migration and tissue invasion. Also essential for liver homeostasis.</text>
</comment>
<evidence type="ECO:0000313" key="27">
    <source>
        <dbReference type="EMBL" id="EDP45868.1"/>
    </source>
</evidence>
<dbReference type="PANTHER" id="PTHR23512:SF3">
    <property type="entry name" value="MAJOR FACILITATOR SUPERFAMILY DOMAIN-CONTAINING PROTEIN 1"/>
    <property type="match status" value="1"/>
</dbReference>
<dbReference type="eggNOG" id="COG2271">
    <property type="taxonomic scope" value="Bacteria"/>
</dbReference>
<keyword evidence="4 25" id="KW-0812">Transmembrane</keyword>
<feature type="transmembrane region" description="Helical" evidence="25">
    <location>
        <begin position="316"/>
        <end position="337"/>
    </location>
</feature>
<feature type="transmembrane region" description="Helical" evidence="25">
    <location>
        <begin position="133"/>
        <end position="154"/>
    </location>
</feature>
<accession>A8PNH0</accession>
<evidence type="ECO:0000259" key="26">
    <source>
        <dbReference type="PROSITE" id="PS50850"/>
    </source>
</evidence>
<feature type="transmembrane region" description="Helical" evidence="25">
    <location>
        <begin position="291"/>
        <end position="310"/>
    </location>
</feature>
<evidence type="ECO:0000256" key="2">
    <source>
        <dbReference type="ARBA" id="ARBA00008335"/>
    </source>
</evidence>
<dbReference type="SUPFAM" id="SSF103473">
    <property type="entry name" value="MFS general substrate transporter"/>
    <property type="match status" value="1"/>
</dbReference>
<feature type="transmembrane region" description="Helical" evidence="25">
    <location>
        <begin position="7"/>
        <end position="26"/>
    </location>
</feature>
<dbReference type="RefSeq" id="WP_006034856.1">
    <property type="nucleotide sequence ID" value="NZ_AAQJ02000001.1"/>
</dbReference>
<dbReference type="PROSITE" id="PS50850">
    <property type="entry name" value="MFS"/>
    <property type="match status" value="1"/>
</dbReference>
<evidence type="ECO:0000256" key="6">
    <source>
        <dbReference type="ARBA" id="ARBA00023136"/>
    </source>
</evidence>
<evidence type="ECO:0000256" key="21">
    <source>
        <dbReference type="ARBA" id="ARBA00044985"/>
    </source>
</evidence>
<feature type="transmembrane region" description="Helical" evidence="25">
    <location>
        <begin position="222"/>
        <end position="240"/>
    </location>
</feature>
<keyword evidence="28" id="KW-1185">Reference proteome</keyword>
<feature type="transmembrane region" description="Helical" evidence="25">
    <location>
        <begin position="103"/>
        <end position="121"/>
    </location>
</feature>
<comment type="catalytic activity">
    <reaction evidence="11">
        <text>L-alpha-aminoacyl-L-histidine(out) = L-alpha-aminoacyl-L-histidine(in)</text>
        <dbReference type="Rhea" id="RHEA:79375"/>
        <dbReference type="ChEBI" id="CHEBI:229967"/>
    </reaction>
</comment>
<dbReference type="OrthoDB" id="5620971at2"/>
<comment type="catalytic activity">
    <reaction evidence="17">
        <text>L-arginyl-glycine(out) = L-arginyl-glycine(in)</text>
        <dbReference type="Rhea" id="RHEA:79391"/>
        <dbReference type="ChEBI" id="CHEBI:229955"/>
    </reaction>
</comment>
<comment type="catalytic activity">
    <reaction evidence="16">
        <text>L-lysyl-L-lysine(out) = L-lysyl-L-lysine(in)</text>
        <dbReference type="Rhea" id="RHEA:79403"/>
        <dbReference type="ChEBI" id="CHEBI:229956"/>
    </reaction>
</comment>
<dbReference type="InterPro" id="IPR020846">
    <property type="entry name" value="MFS_dom"/>
</dbReference>
<evidence type="ECO:0000256" key="12">
    <source>
        <dbReference type="ARBA" id="ARBA00044891"/>
    </source>
</evidence>
<sequence>MPKKRIDLFPWLVCGLGALFYCYEYFLRILPSVMTEDLLKMFNISGVAFGNLVAFYYYAYTPMQLPVGIMMDRFGPRKLLVFACLLCALGTYLFAHYNLSTAQLGRFLVGFGSAFAFVGVLKLASIWFPPSRFAFIAGMATSLGMIGAMTGDIILSKLVFSLGSNVTLNIAAVIGLLLTAGLWYVIPSTKTVNVANNKPTDPMLSYDKFFSAVFKLFRNPQIWLVGVIGTLLYLSLSAFAEVWGIPYLIRVYGLSNSSAAVKISLIFLGWAIGCPLVGWISDKIGNRRRPLIIGALLGALLFTLLIYFPFMVHDYLGLLLLSFGLCSSAQVIIFPVARELNIQALAGTAIAVTNLLVMSGGALFQPLIGKILDVLSGTHIRGNLMAFSIESFQHALTIIPIAFLIAAVLALFLKETRGVVADEALDFDDKKPLR</sequence>